<dbReference type="Pfam" id="PF20431">
    <property type="entry name" value="E_motif"/>
    <property type="match status" value="1"/>
</dbReference>
<dbReference type="PANTHER" id="PTHR47926:SF347">
    <property type="entry name" value="PENTATRICOPEPTIDE REPEAT-CONTAINING PROTEIN"/>
    <property type="match status" value="1"/>
</dbReference>
<protein>
    <recommendedName>
        <fullName evidence="5">Pentatricopeptide repeat-containing protein</fullName>
    </recommendedName>
</protein>
<evidence type="ECO:0000313" key="4">
    <source>
        <dbReference type="Proteomes" id="UP001064489"/>
    </source>
</evidence>
<dbReference type="Pfam" id="PF01535">
    <property type="entry name" value="PPR"/>
    <property type="match status" value="2"/>
</dbReference>
<reference evidence="3" key="1">
    <citation type="journal article" date="2022" name="Plant J.">
        <title>Strategies of tolerance reflected in two North American maple genomes.</title>
        <authorList>
            <person name="McEvoy S.L."/>
            <person name="Sezen U.U."/>
            <person name="Trouern-Trend A."/>
            <person name="McMahon S.M."/>
            <person name="Schaberg P.G."/>
            <person name="Yang J."/>
            <person name="Wegrzyn J.L."/>
            <person name="Swenson N.G."/>
        </authorList>
    </citation>
    <scope>NUCLEOTIDE SEQUENCE</scope>
    <source>
        <strain evidence="3">91603</strain>
    </source>
</reference>
<proteinExistence type="predicted"/>
<keyword evidence="4" id="KW-1185">Reference proteome</keyword>
<dbReference type="GO" id="GO:0009451">
    <property type="term" value="P:RNA modification"/>
    <property type="evidence" value="ECO:0007669"/>
    <property type="project" value="InterPro"/>
</dbReference>
<dbReference type="Gene3D" id="1.25.40.10">
    <property type="entry name" value="Tetratricopeptide repeat domain"/>
    <property type="match status" value="1"/>
</dbReference>
<dbReference type="GO" id="GO:0003723">
    <property type="term" value="F:RNA binding"/>
    <property type="evidence" value="ECO:0007669"/>
    <property type="project" value="InterPro"/>
</dbReference>
<dbReference type="NCBIfam" id="TIGR00756">
    <property type="entry name" value="PPR"/>
    <property type="match status" value="1"/>
</dbReference>
<name>A0AAD5J066_ACENE</name>
<keyword evidence="1" id="KW-0677">Repeat</keyword>
<dbReference type="InterPro" id="IPR046848">
    <property type="entry name" value="E_motif"/>
</dbReference>
<evidence type="ECO:0008006" key="5">
    <source>
        <dbReference type="Google" id="ProtNLM"/>
    </source>
</evidence>
<dbReference type="PANTHER" id="PTHR47926">
    <property type="entry name" value="PENTATRICOPEPTIDE REPEAT-CONTAINING PROTEIN"/>
    <property type="match status" value="1"/>
</dbReference>
<evidence type="ECO:0000256" key="1">
    <source>
        <dbReference type="ARBA" id="ARBA00022737"/>
    </source>
</evidence>
<evidence type="ECO:0000313" key="3">
    <source>
        <dbReference type="EMBL" id="KAI9181217.1"/>
    </source>
</evidence>
<sequence length="206" mass="23577">MYSMINGYVKRREIATSQELFVDMPNRDVILWNLMISGYISCGGSKFLEEGRQLFDVMLERDCVSWNTMISGYAKNGRMEDALRLFNSMPQRDVVSRNAIVSGFYRMEMWHVLLIFLSECLSGLCFGKCTCVWSDSEWLHNNVELARVAADALMKLEPESSTLYVLLYNMCADLGQWDEASEVRMMMKSNKIKKPSVIAVSSGTMH</sequence>
<dbReference type="EMBL" id="JAJSOW010000101">
    <property type="protein sequence ID" value="KAI9181217.1"/>
    <property type="molecule type" value="Genomic_DNA"/>
</dbReference>
<feature type="repeat" description="PPR" evidence="2">
    <location>
        <begin position="62"/>
        <end position="96"/>
    </location>
</feature>
<dbReference type="InterPro" id="IPR011990">
    <property type="entry name" value="TPR-like_helical_dom_sf"/>
</dbReference>
<dbReference type="InterPro" id="IPR046960">
    <property type="entry name" value="PPR_At4g14850-like_plant"/>
</dbReference>
<dbReference type="PROSITE" id="PS51375">
    <property type="entry name" value="PPR"/>
    <property type="match status" value="2"/>
</dbReference>
<dbReference type="InterPro" id="IPR002885">
    <property type="entry name" value="PPR_rpt"/>
</dbReference>
<organism evidence="3 4">
    <name type="scientific">Acer negundo</name>
    <name type="common">Box elder</name>
    <dbReference type="NCBI Taxonomy" id="4023"/>
    <lineage>
        <taxon>Eukaryota</taxon>
        <taxon>Viridiplantae</taxon>
        <taxon>Streptophyta</taxon>
        <taxon>Embryophyta</taxon>
        <taxon>Tracheophyta</taxon>
        <taxon>Spermatophyta</taxon>
        <taxon>Magnoliopsida</taxon>
        <taxon>eudicotyledons</taxon>
        <taxon>Gunneridae</taxon>
        <taxon>Pentapetalae</taxon>
        <taxon>rosids</taxon>
        <taxon>malvids</taxon>
        <taxon>Sapindales</taxon>
        <taxon>Sapindaceae</taxon>
        <taxon>Hippocastanoideae</taxon>
        <taxon>Acereae</taxon>
        <taxon>Acer</taxon>
    </lineage>
</organism>
<dbReference type="AlphaFoldDB" id="A0AAD5J066"/>
<comment type="caution">
    <text evidence="3">The sequence shown here is derived from an EMBL/GenBank/DDBJ whole genome shotgun (WGS) entry which is preliminary data.</text>
</comment>
<dbReference type="Proteomes" id="UP001064489">
    <property type="component" value="Chromosome 4"/>
</dbReference>
<accession>A0AAD5J066</accession>
<evidence type="ECO:0000256" key="2">
    <source>
        <dbReference type="PROSITE-ProRule" id="PRU00708"/>
    </source>
</evidence>
<feature type="repeat" description="PPR" evidence="2">
    <location>
        <begin position="28"/>
        <end position="61"/>
    </location>
</feature>
<gene>
    <name evidence="3" type="ORF">LWI28_012593</name>
</gene>
<reference evidence="3" key="2">
    <citation type="submission" date="2023-02" db="EMBL/GenBank/DDBJ databases">
        <authorList>
            <person name="Swenson N.G."/>
            <person name="Wegrzyn J.L."/>
            <person name="Mcevoy S.L."/>
        </authorList>
    </citation>
    <scope>NUCLEOTIDE SEQUENCE</scope>
    <source>
        <strain evidence="3">91603</strain>
        <tissue evidence="3">Leaf</tissue>
    </source>
</reference>